<dbReference type="AlphaFoldDB" id="A0A5D3C0U6"/>
<dbReference type="Proteomes" id="UP000321947">
    <property type="component" value="Unassembled WGS sequence"/>
</dbReference>
<organism evidence="2 3">
    <name type="scientific">Cucumis melo var. makuwa</name>
    <name type="common">Oriental melon</name>
    <dbReference type="NCBI Taxonomy" id="1194695"/>
    <lineage>
        <taxon>Eukaryota</taxon>
        <taxon>Viridiplantae</taxon>
        <taxon>Streptophyta</taxon>
        <taxon>Embryophyta</taxon>
        <taxon>Tracheophyta</taxon>
        <taxon>Spermatophyta</taxon>
        <taxon>Magnoliopsida</taxon>
        <taxon>eudicotyledons</taxon>
        <taxon>Gunneridae</taxon>
        <taxon>Pentapetalae</taxon>
        <taxon>rosids</taxon>
        <taxon>fabids</taxon>
        <taxon>Cucurbitales</taxon>
        <taxon>Cucurbitaceae</taxon>
        <taxon>Benincaseae</taxon>
        <taxon>Cucumis</taxon>
    </lineage>
</organism>
<feature type="compositionally biased region" description="Acidic residues" evidence="1">
    <location>
        <begin position="1"/>
        <end position="10"/>
    </location>
</feature>
<evidence type="ECO:0000313" key="2">
    <source>
        <dbReference type="EMBL" id="TYK05551.1"/>
    </source>
</evidence>
<feature type="region of interest" description="Disordered" evidence="1">
    <location>
        <begin position="1"/>
        <end position="81"/>
    </location>
</feature>
<name>A0A5D3C0U6_CUCMM</name>
<accession>A0A5D3C0U6</accession>
<protein>
    <submittedName>
        <fullName evidence="2">Cation-chloride cotransporter 1 isoform X1</fullName>
    </submittedName>
</protein>
<comment type="caution">
    <text evidence="2">The sequence shown here is derived from an EMBL/GenBank/DDBJ whole genome shotgun (WGS) entry which is preliminary data.</text>
</comment>
<feature type="compositionally biased region" description="Basic and acidic residues" evidence="1">
    <location>
        <begin position="22"/>
        <end position="31"/>
    </location>
</feature>
<gene>
    <name evidence="2" type="ORF">E5676_scaffold178G00590</name>
</gene>
<reference evidence="2 3" key="1">
    <citation type="submission" date="2019-08" db="EMBL/GenBank/DDBJ databases">
        <title>Draft genome sequences of two oriental melons (Cucumis melo L. var makuwa).</title>
        <authorList>
            <person name="Kwon S.-Y."/>
        </authorList>
    </citation>
    <scope>NUCLEOTIDE SEQUENCE [LARGE SCALE GENOMIC DNA]</scope>
    <source>
        <strain evidence="3">cv. Chang Bougi</strain>
        <tissue evidence="2">Leaf</tissue>
    </source>
</reference>
<evidence type="ECO:0000313" key="3">
    <source>
        <dbReference type="Proteomes" id="UP000321947"/>
    </source>
</evidence>
<sequence length="200" mass="22092">MDNGDIESGEEEFHGQRGRKYRPVEAHDRAVLEMSSMDPGSSSSSSSIPPIRHPSLKKVKVGSQTGTEKDGNSPTRIEVNGPQRESKLEFFGFDSLVNILGLKSMMGEQIQAPSSPRDGENVSMTQGLPKVNYLNLHYRVVFLAVLHLGLGLATTRVAREIISLEEIGYVVIRFERSKASGSDGFFWPSFKKVGTRDGFF</sequence>
<feature type="compositionally biased region" description="Low complexity" evidence="1">
    <location>
        <begin position="35"/>
        <end position="50"/>
    </location>
</feature>
<proteinExistence type="predicted"/>
<dbReference type="EMBL" id="SSTD01013863">
    <property type="protein sequence ID" value="TYK05551.1"/>
    <property type="molecule type" value="Genomic_DNA"/>
</dbReference>
<evidence type="ECO:0000256" key="1">
    <source>
        <dbReference type="SAM" id="MobiDB-lite"/>
    </source>
</evidence>